<feature type="domain" description="Beta-lactamase-related" evidence="2">
    <location>
        <begin position="97"/>
        <end position="364"/>
    </location>
</feature>
<dbReference type="PANTHER" id="PTHR43283">
    <property type="entry name" value="BETA-LACTAMASE-RELATED"/>
    <property type="match status" value="1"/>
</dbReference>
<dbReference type="InterPro" id="IPR050789">
    <property type="entry name" value="Diverse_Enzym_Activities"/>
</dbReference>
<dbReference type="Gene3D" id="3.40.710.10">
    <property type="entry name" value="DD-peptidase/beta-lactamase superfamily"/>
    <property type="match status" value="1"/>
</dbReference>
<dbReference type="PANTHER" id="PTHR43283:SF7">
    <property type="entry name" value="BETA-LACTAMASE-RELATED DOMAIN-CONTAINING PROTEIN"/>
    <property type="match status" value="1"/>
</dbReference>
<organism evidence="3 4">
    <name type="scientific">Streptosporangium saharense</name>
    <dbReference type="NCBI Taxonomy" id="1706840"/>
    <lineage>
        <taxon>Bacteria</taxon>
        <taxon>Bacillati</taxon>
        <taxon>Actinomycetota</taxon>
        <taxon>Actinomycetes</taxon>
        <taxon>Streptosporangiales</taxon>
        <taxon>Streptosporangiaceae</taxon>
        <taxon>Streptosporangium</taxon>
    </lineage>
</organism>
<gene>
    <name evidence="3" type="ORF">FHS44_006010</name>
</gene>
<accession>A0A7W7QSR1</accession>
<keyword evidence="4" id="KW-1185">Reference proteome</keyword>
<dbReference type="Pfam" id="PF00144">
    <property type="entry name" value="Beta-lactamase"/>
    <property type="match status" value="1"/>
</dbReference>
<feature type="signal peptide" evidence="1">
    <location>
        <begin position="1"/>
        <end position="32"/>
    </location>
</feature>
<dbReference type="EMBL" id="JACHJP010000008">
    <property type="protein sequence ID" value="MBB4918874.1"/>
    <property type="molecule type" value="Genomic_DNA"/>
</dbReference>
<evidence type="ECO:0000313" key="3">
    <source>
        <dbReference type="EMBL" id="MBB4918874.1"/>
    </source>
</evidence>
<sequence length="386" mass="42427">MRRGTSRKIALLTGAATVVAACGLSGAGPALADVPQPDCGKIYQRKGAGFYEDNPVYVDRRNDSADWKVSTPKAEGLDGKRIKAGVAYLARTSSLTSVIVMRHGKLVTESYFHGGAVNRARNIHSSSKGVIQALVGIAVSERRIGSLNDPISKYLPATYFTGPGADKKNITVRHLLTMSSGIAWKEDKSEKLIEKQPDWVRAILARPLAHRPGTTFNYGSDNTHLLSAILQRATGMNTCRYAETRLFSKIGITPEHWGRDPQGIYSGGYNLYLTPREMAKFGQLYLNGGRWNGRQVVPKVTVQQAATTVLKADRTYSYSSGWWKQKIRGVDIFFGWGFGGQFLYVIPSLDVVFATTQDTSPSADGQEVDEVTFVRDYLLPAVQKKK</sequence>
<dbReference type="Proteomes" id="UP000552644">
    <property type="component" value="Unassembled WGS sequence"/>
</dbReference>
<dbReference type="SUPFAM" id="SSF56601">
    <property type="entry name" value="beta-lactamase/transpeptidase-like"/>
    <property type="match status" value="1"/>
</dbReference>
<evidence type="ECO:0000259" key="2">
    <source>
        <dbReference type="Pfam" id="PF00144"/>
    </source>
</evidence>
<evidence type="ECO:0000256" key="1">
    <source>
        <dbReference type="SAM" id="SignalP"/>
    </source>
</evidence>
<keyword evidence="1" id="KW-0732">Signal</keyword>
<proteinExistence type="predicted"/>
<protein>
    <submittedName>
        <fullName evidence="3">CubicO group peptidase (Beta-lactamase class C family)</fullName>
    </submittedName>
</protein>
<dbReference type="PROSITE" id="PS51257">
    <property type="entry name" value="PROKAR_LIPOPROTEIN"/>
    <property type="match status" value="1"/>
</dbReference>
<dbReference type="RefSeq" id="WP_184720567.1">
    <property type="nucleotide sequence ID" value="NZ_JACHJP010000008.1"/>
</dbReference>
<comment type="caution">
    <text evidence="3">The sequence shown here is derived from an EMBL/GenBank/DDBJ whole genome shotgun (WGS) entry which is preliminary data.</text>
</comment>
<name>A0A7W7QSR1_9ACTN</name>
<dbReference type="InterPro" id="IPR001466">
    <property type="entry name" value="Beta-lactam-related"/>
</dbReference>
<evidence type="ECO:0000313" key="4">
    <source>
        <dbReference type="Proteomes" id="UP000552644"/>
    </source>
</evidence>
<dbReference type="AlphaFoldDB" id="A0A7W7QSR1"/>
<reference evidence="3 4" key="1">
    <citation type="submission" date="2020-08" db="EMBL/GenBank/DDBJ databases">
        <title>Genomic Encyclopedia of Type Strains, Phase III (KMG-III): the genomes of soil and plant-associated and newly described type strains.</title>
        <authorList>
            <person name="Whitman W."/>
        </authorList>
    </citation>
    <scope>NUCLEOTIDE SEQUENCE [LARGE SCALE GENOMIC DNA]</scope>
    <source>
        <strain evidence="3 4">CECT 8840</strain>
    </source>
</reference>
<feature type="chain" id="PRO_5031229028" evidence="1">
    <location>
        <begin position="33"/>
        <end position="386"/>
    </location>
</feature>
<dbReference type="InterPro" id="IPR012338">
    <property type="entry name" value="Beta-lactam/transpept-like"/>
</dbReference>